<comment type="caution">
    <text evidence="2">The sequence shown here is derived from an EMBL/GenBank/DDBJ whole genome shotgun (WGS) entry which is preliminary data.</text>
</comment>
<dbReference type="Proteomes" id="UP001454036">
    <property type="component" value="Unassembled WGS sequence"/>
</dbReference>
<dbReference type="EMBL" id="BAABME010011916">
    <property type="protein sequence ID" value="GAA0184464.1"/>
    <property type="molecule type" value="Genomic_DNA"/>
</dbReference>
<gene>
    <name evidence="2" type="ORF">LIER_31752</name>
</gene>
<accession>A0AAV3RSM1</accession>
<organism evidence="2 3">
    <name type="scientific">Lithospermum erythrorhizon</name>
    <name type="common">Purple gromwell</name>
    <name type="synonym">Lithospermum officinale var. erythrorhizon</name>
    <dbReference type="NCBI Taxonomy" id="34254"/>
    <lineage>
        <taxon>Eukaryota</taxon>
        <taxon>Viridiplantae</taxon>
        <taxon>Streptophyta</taxon>
        <taxon>Embryophyta</taxon>
        <taxon>Tracheophyta</taxon>
        <taxon>Spermatophyta</taxon>
        <taxon>Magnoliopsida</taxon>
        <taxon>eudicotyledons</taxon>
        <taxon>Gunneridae</taxon>
        <taxon>Pentapetalae</taxon>
        <taxon>asterids</taxon>
        <taxon>lamiids</taxon>
        <taxon>Boraginales</taxon>
        <taxon>Boraginaceae</taxon>
        <taxon>Boraginoideae</taxon>
        <taxon>Lithospermeae</taxon>
        <taxon>Lithospermum</taxon>
    </lineage>
</organism>
<name>A0AAV3RSM1_LITER</name>
<feature type="compositionally biased region" description="Polar residues" evidence="1">
    <location>
        <begin position="66"/>
        <end position="84"/>
    </location>
</feature>
<evidence type="ECO:0000313" key="2">
    <source>
        <dbReference type="EMBL" id="GAA0184464.1"/>
    </source>
</evidence>
<sequence>MDSKLASKPGTNAPRVVITTDASADDLGPRQSTGSRATDVRNNDGPNPRVDGPRRNLPHQLAPSVWTDNPLSPSSDHASGSQRTLGRHLQRDTGKSKVPYHCRHPDDKSSHRNYAPRRRKDNPRKVPC</sequence>
<feature type="compositionally biased region" description="Basic residues" evidence="1">
    <location>
        <begin position="114"/>
        <end position="128"/>
    </location>
</feature>
<feature type="region of interest" description="Disordered" evidence="1">
    <location>
        <begin position="1"/>
        <end position="128"/>
    </location>
</feature>
<protein>
    <submittedName>
        <fullName evidence="2">Uncharacterized protein</fullName>
    </submittedName>
</protein>
<proteinExistence type="predicted"/>
<keyword evidence="3" id="KW-1185">Reference proteome</keyword>
<reference evidence="2 3" key="1">
    <citation type="submission" date="2024-01" db="EMBL/GenBank/DDBJ databases">
        <title>The complete chloroplast genome sequence of Lithospermum erythrorhizon: insights into the phylogenetic relationship among Boraginaceae species and the maternal lineages of purple gromwells.</title>
        <authorList>
            <person name="Okada T."/>
            <person name="Watanabe K."/>
        </authorList>
    </citation>
    <scope>NUCLEOTIDE SEQUENCE [LARGE SCALE GENOMIC DNA]</scope>
</reference>
<evidence type="ECO:0000256" key="1">
    <source>
        <dbReference type="SAM" id="MobiDB-lite"/>
    </source>
</evidence>
<evidence type="ECO:0000313" key="3">
    <source>
        <dbReference type="Proteomes" id="UP001454036"/>
    </source>
</evidence>
<dbReference type="AlphaFoldDB" id="A0AAV3RSM1"/>